<reference evidence="2 3" key="1">
    <citation type="submission" date="2022-06" db="EMBL/GenBank/DDBJ databases">
        <title>Genomic Encyclopedia of Type Strains, Phase I: the one thousand microbial genomes (KMG-I) project.</title>
        <authorList>
            <person name="Kyrpides N."/>
        </authorList>
    </citation>
    <scope>NUCLEOTIDE SEQUENCE [LARGE SCALE GENOMIC DNA]</scope>
    <source>
        <strain evidence="2 3">DSM 43889</strain>
    </source>
</reference>
<sequence length="214" mass="23087">MPASALPNVTRPDSWTVVVRERDVRGEDTTRAADAVVAEWDAHDWPAGLLSRACLRSVTGNTLLEYEQWADPRPGGTGAEDTRPPEPARAGTAYQLYRSSVTDLREPTGCAVTVVVDLGQADPAAARKWVDEMFDGASEHETGHDAPLPGLLAAHFHVSLDGSRVLNYAEWTSPEAHRSAIPGPEADDPLAADVGRPGVRVIRFLPHGLRESRA</sequence>
<organism evidence="2 3">
    <name type="scientific">Actinoalloteichus caeruleus DSM 43889</name>
    <dbReference type="NCBI Taxonomy" id="1120930"/>
    <lineage>
        <taxon>Bacteria</taxon>
        <taxon>Bacillati</taxon>
        <taxon>Actinomycetota</taxon>
        <taxon>Actinomycetes</taxon>
        <taxon>Pseudonocardiales</taxon>
        <taxon>Pseudonocardiaceae</taxon>
        <taxon>Actinoalloteichus</taxon>
        <taxon>Actinoalloteichus cyanogriseus</taxon>
    </lineage>
</organism>
<dbReference type="Proteomes" id="UP000791080">
    <property type="component" value="Unassembled WGS sequence"/>
</dbReference>
<keyword evidence="2" id="KW-0560">Oxidoreductase</keyword>
<dbReference type="InterPro" id="IPR011008">
    <property type="entry name" value="Dimeric_a/b-barrel"/>
</dbReference>
<accession>A0ABT1JQX2</accession>
<evidence type="ECO:0000313" key="3">
    <source>
        <dbReference type="Proteomes" id="UP000791080"/>
    </source>
</evidence>
<dbReference type="Gene3D" id="3.30.70.100">
    <property type="match status" value="2"/>
</dbReference>
<evidence type="ECO:0000256" key="1">
    <source>
        <dbReference type="SAM" id="MobiDB-lite"/>
    </source>
</evidence>
<keyword evidence="2" id="KW-0503">Monooxygenase</keyword>
<proteinExistence type="predicted"/>
<dbReference type="EMBL" id="AUBJ02000001">
    <property type="protein sequence ID" value="MCP2334091.1"/>
    <property type="molecule type" value="Genomic_DNA"/>
</dbReference>
<feature type="region of interest" description="Disordered" evidence="1">
    <location>
        <begin position="66"/>
        <end position="88"/>
    </location>
</feature>
<protein>
    <submittedName>
        <fullName evidence="2">Antibiotic biosynthesis monooxygenase</fullName>
    </submittedName>
</protein>
<keyword evidence="3" id="KW-1185">Reference proteome</keyword>
<dbReference type="GO" id="GO:0004497">
    <property type="term" value="F:monooxygenase activity"/>
    <property type="evidence" value="ECO:0007669"/>
    <property type="project" value="UniProtKB-KW"/>
</dbReference>
<gene>
    <name evidence="2" type="ORF">G443_004361</name>
</gene>
<evidence type="ECO:0000313" key="2">
    <source>
        <dbReference type="EMBL" id="MCP2334091.1"/>
    </source>
</evidence>
<dbReference type="SUPFAM" id="SSF54909">
    <property type="entry name" value="Dimeric alpha+beta barrel"/>
    <property type="match status" value="1"/>
</dbReference>
<dbReference type="RefSeq" id="WP_155886101.1">
    <property type="nucleotide sequence ID" value="NZ_AUBJ02000001.1"/>
</dbReference>
<comment type="caution">
    <text evidence="2">The sequence shown here is derived from an EMBL/GenBank/DDBJ whole genome shotgun (WGS) entry which is preliminary data.</text>
</comment>
<name>A0ABT1JQX2_ACTCY</name>